<accession>A0ABW0MAL0</accession>
<feature type="chain" id="PRO_5046792484" evidence="1">
    <location>
        <begin position="35"/>
        <end position="309"/>
    </location>
</feature>
<evidence type="ECO:0000256" key="1">
    <source>
        <dbReference type="SAM" id="SignalP"/>
    </source>
</evidence>
<dbReference type="RefSeq" id="WP_378998057.1">
    <property type="nucleotide sequence ID" value="NZ_JBHSMT010000025.1"/>
</dbReference>
<protein>
    <submittedName>
        <fullName evidence="2">Uncharacterized protein</fullName>
    </submittedName>
</protein>
<name>A0ABW0MAL0_9BURK</name>
<keyword evidence="3" id="KW-1185">Reference proteome</keyword>
<feature type="signal peptide" evidence="1">
    <location>
        <begin position="1"/>
        <end position="34"/>
    </location>
</feature>
<dbReference type="EMBL" id="JBHSMT010000025">
    <property type="protein sequence ID" value="MFC5474948.1"/>
    <property type="molecule type" value="Genomic_DNA"/>
</dbReference>
<evidence type="ECO:0000313" key="2">
    <source>
        <dbReference type="EMBL" id="MFC5474948.1"/>
    </source>
</evidence>
<gene>
    <name evidence="2" type="ORF">ACFPM8_13385</name>
</gene>
<organism evidence="2 3">
    <name type="scientific">Paraherbaspirillum soli</name>
    <dbReference type="NCBI Taxonomy" id="631222"/>
    <lineage>
        <taxon>Bacteria</taxon>
        <taxon>Pseudomonadati</taxon>
        <taxon>Pseudomonadota</taxon>
        <taxon>Betaproteobacteria</taxon>
        <taxon>Burkholderiales</taxon>
        <taxon>Oxalobacteraceae</taxon>
        <taxon>Paraherbaspirillum</taxon>
    </lineage>
</organism>
<evidence type="ECO:0000313" key="3">
    <source>
        <dbReference type="Proteomes" id="UP001596045"/>
    </source>
</evidence>
<reference evidence="3" key="1">
    <citation type="journal article" date="2019" name="Int. J. Syst. Evol. Microbiol.">
        <title>The Global Catalogue of Microorganisms (GCM) 10K type strain sequencing project: providing services to taxonomists for standard genome sequencing and annotation.</title>
        <authorList>
            <consortium name="The Broad Institute Genomics Platform"/>
            <consortium name="The Broad Institute Genome Sequencing Center for Infectious Disease"/>
            <person name="Wu L."/>
            <person name="Ma J."/>
        </authorList>
    </citation>
    <scope>NUCLEOTIDE SEQUENCE [LARGE SCALE GENOMIC DNA]</scope>
    <source>
        <strain evidence="3">JCM 17066</strain>
    </source>
</reference>
<sequence length="309" mass="34762">MKSIVFLKCRHGSLLRVSGMTLALLFGLSFHVQAQPTTYKYDPDAAASGFGLTYLSSQLAVNPCLEQDAWRDNDNATVSEYFETARNAWPSGTCDDAALRRLIPEVLYTRHLALAVTDRPLALKERINLDDRKLSKCRDLICVKTALPPMLDFYRNALEPTPKSYIVDLGVSVPVPLQIVRQLRRKPELKEEQSLCGDEPLEFDSFRLSPKATKIVTVWCAASGNATESPLWWFEPHKKGWKLLLHIGQVGMLEWLSSEHFGYPDLSTSIRINMGESLREIYAFDGAAYRLAATFNMQATDISGNRLAF</sequence>
<proteinExistence type="predicted"/>
<keyword evidence="1" id="KW-0732">Signal</keyword>
<dbReference type="Proteomes" id="UP001596045">
    <property type="component" value="Unassembled WGS sequence"/>
</dbReference>
<comment type="caution">
    <text evidence="2">The sequence shown here is derived from an EMBL/GenBank/DDBJ whole genome shotgun (WGS) entry which is preliminary data.</text>
</comment>